<dbReference type="EMBL" id="CP133615">
    <property type="protein sequence ID" value="WMV25183.1"/>
    <property type="molecule type" value="Genomic_DNA"/>
</dbReference>
<evidence type="ECO:0000313" key="1">
    <source>
        <dbReference type="EMBL" id="WMV25183.1"/>
    </source>
</evidence>
<dbReference type="Proteomes" id="UP001234989">
    <property type="component" value="Chromosome 4"/>
</dbReference>
<gene>
    <name evidence="1" type="ORF">MTR67_018568</name>
</gene>
<organism evidence="1 2">
    <name type="scientific">Solanum verrucosum</name>
    <dbReference type="NCBI Taxonomy" id="315347"/>
    <lineage>
        <taxon>Eukaryota</taxon>
        <taxon>Viridiplantae</taxon>
        <taxon>Streptophyta</taxon>
        <taxon>Embryophyta</taxon>
        <taxon>Tracheophyta</taxon>
        <taxon>Spermatophyta</taxon>
        <taxon>Magnoliopsida</taxon>
        <taxon>eudicotyledons</taxon>
        <taxon>Gunneridae</taxon>
        <taxon>Pentapetalae</taxon>
        <taxon>asterids</taxon>
        <taxon>lamiids</taxon>
        <taxon>Solanales</taxon>
        <taxon>Solanaceae</taxon>
        <taxon>Solanoideae</taxon>
        <taxon>Solaneae</taxon>
        <taxon>Solanum</taxon>
    </lineage>
</organism>
<reference evidence="1" key="1">
    <citation type="submission" date="2023-08" db="EMBL/GenBank/DDBJ databases">
        <title>A de novo genome assembly of Solanum verrucosum Schlechtendal, a Mexican diploid species geographically isolated from the other diploid A-genome species in potato relatives.</title>
        <authorList>
            <person name="Hosaka K."/>
        </authorList>
    </citation>
    <scope>NUCLEOTIDE SEQUENCE</scope>
    <source>
        <tissue evidence="1">Young leaves</tissue>
    </source>
</reference>
<sequence length="123" mass="13997">MCHFMVKEGIVHGHKISGKAIQVDEAKGDVIARFPPPILVKGFEYLFREYADHIIQRCIPEVEVKAILEAFPASPVDRHHGGVCTTSKVLQSGYFWPFLYQDVNAFLQNMHSVPKIRECFPKT</sequence>
<dbReference type="Gene3D" id="1.10.340.70">
    <property type="match status" value="1"/>
</dbReference>
<proteinExistence type="predicted"/>
<name>A0AAF0QL83_SOLVR</name>
<keyword evidence="2" id="KW-1185">Reference proteome</keyword>
<evidence type="ECO:0008006" key="3">
    <source>
        <dbReference type="Google" id="ProtNLM"/>
    </source>
</evidence>
<dbReference type="AlphaFoldDB" id="A0AAF0QL83"/>
<protein>
    <recommendedName>
        <fullName evidence="3">Integrase zinc-binding domain-containing protein</fullName>
    </recommendedName>
</protein>
<accession>A0AAF0QL83</accession>
<evidence type="ECO:0000313" key="2">
    <source>
        <dbReference type="Proteomes" id="UP001234989"/>
    </source>
</evidence>